<dbReference type="Gene3D" id="1.25.40.10">
    <property type="entry name" value="Tetratricopeptide repeat domain"/>
    <property type="match status" value="1"/>
</dbReference>
<name>A0A2S5E755_9BURK</name>
<dbReference type="InterPro" id="IPR011990">
    <property type="entry name" value="TPR-like_helical_dom_sf"/>
</dbReference>
<accession>A0A2S5E755</accession>
<dbReference type="GO" id="GO:0006508">
    <property type="term" value="P:proteolysis"/>
    <property type="evidence" value="ECO:0007669"/>
    <property type="project" value="UniProtKB-KW"/>
</dbReference>
<feature type="compositionally biased region" description="Basic and acidic residues" evidence="1">
    <location>
        <begin position="1"/>
        <end position="20"/>
    </location>
</feature>
<protein>
    <submittedName>
        <fullName evidence="2">TIGR02281 family clan AA aspartic protease</fullName>
    </submittedName>
</protein>
<comment type="caution">
    <text evidence="2">The sequence shown here is derived from an EMBL/GenBank/DDBJ whole genome shotgun (WGS) entry which is preliminary data.</text>
</comment>
<keyword evidence="2" id="KW-0378">Hydrolase</keyword>
<sequence length="390" mass="41843">MKRMIERESGATRNPHDADGLHAFSKGRMSRSARRAVKAGIGLAVLVAMAACDQVGITVPDDIKPAVDTYKLSGMSVSDLTKTDIRRALVQLSREACNRDAMGRMAAQIDALGYRRESATALIGFVDRCGRADGFLSAAANDLMAVSDFKGAVAVSDRLIANNPSEPQYYFDRGRANEGWQRDDAALSDYMQALALSTNLATVTSNLFIRIADLHAKAGRYCDSVSAIRMWVSADPERANNMQAKGMIAQYASHASCPSTYAAGQESFARQSGNTIRVKAKVNGIEGVFIVDTGASYVSLSEAFARRAQVPTEQAKRIRLQTANGARDGLLAQAHAVKVGAVEASDVPVSVDAGGKSPYGDGIDDLLGQSFLSRFEVSFTPTRWSISQRS</sequence>
<dbReference type="Gene3D" id="2.40.70.10">
    <property type="entry name" value="Acid Proteases"/>
    <property type="match status" value="1"/>
</dbReference>
<keyword evidence="2" id="KW-0645">Protease</keyword>
<dbReference type="InterPro" id="IPR034122">
    <property type="entry name" value="Retropepsin-like_bacterial"/>
</dbReference>
<dbReference type="SUPFAM" id="SSF48452">
    <property type="entry name" value="TPR-like"/>
    <property type="match status" value="1"/>
</dbReference>
<dbReference type="InterPro" id="IPR001969">
    <property type="entry name" value="Aspartic_peptidase_AS"/>
</dbReference>
<organism evidence="2 3">
    <name type="scientific">Burkholderia contaminans</name>
    <dbReference type="NCBI Taxonomy" id="488447"/>
    <lineage>
        <taxon>Bacteria</taxon>
        <taxon>Pseudomonadati</taxon>
        <taxon>Pseudomonadota</taxon>
        <taxon>Betaproteobacteria</taxon>
        <taxon>Burkholderiales</taxon>
        <taxon>Burkholderiaceae</taxon>
        <taxon>Burkholderia</taxon>
        <taxon>Burkholderia cepacia complex</taxon>
    </lineage>
</organism>
<dbReference type="Proteomes" id="UP000238655">
    <property type="component" value="Chromosome 2"/>
</dbReference>
<feature type="region of interest" description="Disordered" evidence="1">
    <location>
        <begin position="1"/>
        <end position="25"/>
    </location>
</feature>
<reference evidence="2 3" key="1">
    <citation type="submission" date="2018-01" db="EMBL/GenBank/DDBJ databases">
        <title>Successful Treatment of Persistent Burkholderia cepacia Bacteremia with Ceftazidime-Avibactam.</title>
        <authorList>
            <person name="Tamma P."/>
            <person name="Fan Y."/>
            <person name="Bergman Y."/>
            <person name="Sick-Samuels A."/>
            <person name="Hsu A."/>
            <person name="Timp W."/>
            <person name="Simner P."/>
        </authorList>
    </citation>
    <scope>NUCLEOTIDE SEQUENCE [LARGE SCALE GENOMIC DNA]</scope>
    <source>
        <strain evidence="2 3">170816</strain>
    </source>
</reference>
<proteinExistence type="predicted"/>
<dbReference type="InterPro" id="IPR021109">
    <property type="entry name" value="Peptidase_aspartic_dom_sf"/>
</dbReference>
<dbReference type="PROSITE" id="PS00141">
    <property type="entry name" value="ASP_PROTEASE"/>
    <property type="match status" value="1"/>
</dbReference>
<evidence type="ECO:0000313" key="2">
    <source>
        <dbReference type="EMBL" id="POZ87220.1"/>
    </source>
</evidence>
<dbReference type="SUPFAM" id="SSF50630">
    <property type="entry name" value="Acid proteases"/>
    <property type="match status" value="1"/>
</dbReference>
<dbReference type="Pfam" id="PF13975">
    <property type="entry name" value="gag-asp_proteas"/>
    <property type="match status" value="1"/>
</dbReference>
<evidence type="ECO:0000256" key="1">
    <source>
        <dbReference type="SAM" id="MobiDB-lite"/>
    </source>
</evidence>
<dbReference type="CDD" id="cd05483">
    <property type="entry name" value="retropepsin_like_bacteria"/>
    <property type="match status" value="1"/>
</dbReference>
<evidence type="ECO:0000313" key="3">
    <source>
        <dbReference type="Proteomes" id="UP000238655"/>
    </source>
</evidence>
<gene>
    <name evidence="2" type="ORF">C3743_12520</name>
</gene>
<dbReference type="EMBL" id="PQVP01000001">
    <property type="protein sequence ID" value="POZ87220.1"/>
    <property type="molecule type" value="Genomic_DNA"/>
</dbReference>
<dbReference type="AlphaFoldDB" id="A0A2S5E755"/>
<dbReference type="GO" id="GO:0004190">
    <property type="term" value="F:aspartic-type endopeptidase activity"/>
    <property type="evidence" value="ECO:0007669"/>
    <property type="project" value="InterPro"/>
</dbReference>